<proteinExistence type="predicted"/>
<evidence type="ECO:0000313" key="1">
    <source>
        <dbReference type="EMBL" id="MBD2150039.1"/>
    </source>
</evidence>
<accession>A0A926URR3</accession>
<organism evidence="1 2">
    <name type="scientific">Pseudanabaena cinerea FACHB-1277</name>
    <dbReference type="NCBI Taxonomy" id="2949581"/>
    <lineage>
        <taxon>Bacteria</taxon>
        <taxon>Bacillati</taxon>
        <taxon>Cyanobacteriota</taxon>
        <taxon>Cyanophyceae</taxon>
        <taxon>Pseudanabaenales</taxon>
        <taxon>Pseudanabaenaceae</taxon>
        <taxon>Pseudanabaena</taxon>
        <taxon>Pseudanabaena cinerea</taxon>
    </lineage>
</organism>
<reference evidence="1" key="2">
    <citation type="submission" date="2020-08" db="EMBL/GenBank/DDBJ databases">
        <authorList>
            <person name="Chen M."/>
            <person name="Teng W."/>
            <person name="Zhao L."/>
            <person name="Hu C."/>
            <person name="Zhou Y."/>
            <person name="Han B."/>
            <person name="Song L."/>
            <person name="Shu W."/>
        </authorList>
    </citation>
    <scope>NUCLEOTIDE SEQUENCE</scope>
    <source>
        <strain evidence="1">FACHB-1277</strain>
    </source>
</reference>
<name>A0A926URR3_9CYAN</name>
<comment type="caution">
    <text evidence="1">The sequence shown here is derived from an EMBL/GenBank/DDBJ whole genome shotgun (WGS) entry which is preliminary data.</text>
</comment>
<dbReference type="Proteomes" id="UP000631421">
    <property type="component" value="Unassembled WGS sequence"/>
</dbReference>
<dbReference type="AlphaFoldDB" id="A0A926URR3"/>
<sequence length="76" mass="8463">MNERTHLLIQDFMKANVQIKTTHTTARTLRAQAAFEGLSTSELAENMILHCLTDDELLKRLVAECHAAKAQAKQAA</sequence>
<reference evidence="1" key="1">
    <citation type="journal article" date="2015" name="ISME J.">
        <title>Draft Genome Sequence of Streptomyces incarnatus NRRL8089, which Produces the Nucleoside Antibiotic Sinefungin.</title>
        <authorList>
            <person name="Oshima K."/>
            <person name="Hattori M."/>
            <person name="Shimizu H."/>
            <person name="Fukuda K."/>
            <person name="Nemoto M."/>
            <person name="Inagaki K."/>
            <person name="Tamura T."/>
        </authorList>
    </citation>
    <scope>NUCLEOTIDE SEQUENCE</scope>
    <source>
        <strain evidence="1">FACHB-1277</strain>
    </source>
</reference>
<evidence type="ECO:0000313" key="2">
    <source>
        <dbReference type="Proteomes" id="UP000631421"/>
    </source>
</evidence>
<keyword evidence="2" id="KW-1185">Reference proteome</keyword>
<gene>
    <name evidence="1" type="ORF">H6F44_07870</name>
</gene>
<dbReference type="EMBL" id="JACJPY010000018">
    <property type="protein sequence ID" value="MBD2150039.1"/>
    <property type="molecule type" value="Genomic_DNA"/>
</dbReference>
<protein>
    <submittedName>
        <fullName evidence="1">Uncharacterized protein</fullName>
    </submittedName>
</protein>